<proteinExistence type="predicted"/>
<dbReference type="Proteomes" id="UP000046392">
    <property type="component" value="Unplaced"/>
</dbReference>
<keyword evidence="2" id="KW-1185">Reference proteome</keyword>
<organism evidence="2 3">
    <name type="scientific">Strongyloides papillosus</name>
    <name type="common">Intestinal threadworm</name>
    <dbReference type="NCBI Taxonomy" id="174720"/>
    <lineage>
        <taxon>Eukaryota</taxon>
        <taxon>Metazoa</taxon>
        <taxon>Ecdysozoa</taxon>
        <taxon>Nematoda</taxon>
        <taxon>Chromadorea</taxon>
        <taxon>Rhabditida</taxon>
        <taxon>Tylenchina</taxon>
        <taxon>Panagrolaimomorpha</taxon>
        <taxon>Strongyloidoidea</taxon>
        <taxon>Strongyloididae</taxon>
        <taxon>Strongyloides</taxon>
    </lineage>
</organism>
<evidence type="ECO:0000256" key="1">
    <source>
        <dbReference type="SAM" id="MobiDB-lite"/>
    </source>
</evidence>
<protein>
    <submittedName>
        <fullName evidence="3">C2H2-type domain-containing protein</fullName>
    </submittedName>
</protein>
<accession>A0A0N5BDY9</accession>
<dbReference type="AlphaFoldDB" id="A0A0N5BDY9"/>
<evidence type="ECO:0000313" key="3">
    <source>
        <dbReference type="WBParaSite" id="SPAL_0000421700.1"/>
    </source>
</evidence>
<name>A0A0N5BDY9_STREA</name>
<dbReference type="WBParaSite" id="SPAL_0000421700.1">
    <property type="protein sequence ID" value="SPAL_0000421700.1"/>
    <property type="gene ID" value="SPAL_0000421700"/>
</dbReference>
<feature type="region of interest" description="Disordered" evidence="1">
    <location>
        <begin position="57"/>
        <end position="93"/>
    </location>
</feature>
<reference evidence="3" key="1">
    <citation type="submission" date="2017-02" db="UniProtKB">
        <authorList>
            <consortium name="WormBaseParasite"/>
        </authorList>
    </citation>
    <scope>IDENTIFICATION</scope>
</reference>
<sequence>MQNIILNKFNMYAEKKMCKKKLEKLRCLKECHKRKKTLLHLALKCYKPLPTLHEAKDLEEDETVPVNKNETNKNETKKNPSSNKITPTTNNNVKMMENDNEEYLKKEHTIKSFFLKININSYKIRSIVGSIFLLSSCRGSSSIRIYH</sequence>
<evidence type="ECO:0000313" key="2">
    <source>
        <dbReference type="Proteomes" id="UP000046392"/>
    </source>
</evidence>